<evidence type="ECO:0000256" key="1">
    <source>
        <dbReference type="SAM" id="Phobius"/>
    </source>
</evidence>
<evidence type="ECO:0000313" key="4">
    <source>
        <dbReference type="Proteomes" id="UP000692954"/>
    </source>
</evidence>
<keyword evidence="1" id="KW-0472">Membrane</keyword>
<dbReference type="InterPro" id="IPR038727">
    <property type="entry name" value="NadR/Ttd14_AAA_dom"/>
</dbReference>
<proteinExistence type="predicted"/>
<feature type="transmembrane region" description="Helical" evidence="1">
    <location>
        <begin position="6"/>
        <end position="25"/>
    </location>
</feature>
<dbReference type="OrthoDB" id="297218at2759"/>
<dbReference type="GO" id="GO:0005525">
    <property type="term" value="F:GTP binding"/>
    <property type="evidence" value="ECO:0007669"/>
    <property type="project" value="TreeGrafter"/>
</dbReference>
<organism evidence="3 4">
    <name type="scientific">Paramecium sonneborni</name>
    <dbReference type="NCBI Taxonomy" id="65129"/>
    <lineage>
        <taxon>Eukaryota</taxon>
        <taxon>Sar</taxon>
        <taxon>Alveolata</taxon>
        <taxon>Ciliophora</taxon>
        <taxon>Intramacronucleata</taxon>
        <taxon>Oligohymenophorea</taxon>
        <taxon>Peniculida</taxon>
        <taxon>Parameciidae</taxon>
        <taxon>Paramecium</taxon>
    </lineage>
</organism>
<dbReference type="PANTHER" id="PTHR34932:SF1">
    <property type="entry name" value="TRPL TRANSLOCATION DEFECT PROTEIN 14"/>
    <property type="match status" value="1"/>
</dbReference>
<evidence type="ECO:0000313" key="3">
    <source>
        <dbReference type="EMBL" id="CAD8056574.1"/>
    </source>
</evidence>
<dbReference type="AlphaFoldDB" id="A0A8S1L196"/>
<name>A0A8S1L196_9CILI</name>
<protein>
    <recommendedName>
        <fullName evidence="2">NadR/Ttd14 AAA domain-containing protein</fullName>
    </recommendedName>
</protein>
<dbReference type="EMBL" id="CAJJDN010000010">
    <property type="protein sequence ID" value="CAD8056574.1"/>
    <property type="molecule type" value="Genomic_DNA"/>
</dbReference>
<keyword evidence="1" id="KW-1133">Transmembrane helix</keyword>
<reference evidence="3" key="1">
    <citation type="submission" date="2021-01" db="EMBL/GenBank/DDBJ databases">
        <authorList>
            <consortium name="Genoscope - CEA"/>
            <person name="William W."/>
        </authorList>
    </citation>
    <scope>NUCLEOTIDE SEQUENCE</scope>
</reference>
<comment type="caution">
    <text evidence="3">The sequence shown here is derived from an EMBL/GenBank/DDBJ whole genome shotgun (WGS) entry which is preliminary data.</text>
</comment>
<feature type="domain" description="NadR/Ttd14 AAA" evidence="2">
    <location>
        <begin position="83"/>
        <end position="264"/>
    </location>
</feature>
<evidence type="ECO:0000259" key="2">
    <source>
        <dbReference type="Pfam" id="PF13521"/>
    </source>
</evidence>
<dbReference type="Pfam" id="PF13521">
    <property type="entry name" value="AAA_28"/>
    <property type="match status" value="1"/>
</dbReference>
<accession>A0A8S1L196</accession>
<gene>
    <name evidence="3" type="ORF">PSON_ATCC_30995.1.T0100307</name>
</gene>
<dbReference type="PANTHER" id="PTHR34932">
    <property type="entry name" value="TRPL TRANSLOCATION DEFECT PROTEIN 14"/>
    <property type="match status" value="1"/>
</dbReference>
<dbReference type="InterPro" id="IPR053227">
    <property type="entry name" value="TRPL-trafficking_regulator"/>
</dbReference>
<dbReference type="Proteomes" id="UP000692954">
    <property type="component" value="Unassembled WGS sequence"/>
</dbReference>
<dbReference type="GO" id="GO:0035091">
    <property type="term" value="F:phosphatidylinositol binding"/>
    <property type="evidence" value="ECO:0007669"/>
    <property type="project" value="TreeGrafter"/>
</dbReference>
<dbReference type="GO" id="GO:0070300">
    <property type="term" value="F:phosphatidic acid binding"/>
    <property type="evidence" value="ECO:0007669"/>
    <property type="project" value="TreeGrafter"/>
</dbReference>
<keyword evidence="1" id="KW-0812">Transmembrane</keyword>
<keyword evidence="4" id="KW-1185">Reference proteome</keyword>
<sequence length="450" mass="53057">MSFAKSTPYAILALSGILGMGYLIYDYKKCQREILQFEADLIQFQKDQDLKKDNQDFFFEQKEVPVISKINSNIQTTRQTYCICITGGPGSGRTSVVTFLQERLKDFQYNVIVVPLLDDYILGQDQEIIQKLTKQERNQFIIKKVILMQNLLDYSKELAKQVKDKDSIILCQGGILDILPNQDETDQFFQELQEEFKPLATIRDKNYDAVIHLVTNAEGLQQNFYFGNSFINRDVEIKKAIEADKLIQKIWMGHPNHFLIDNRGCTFDKKIQRVYKTVQKILGMEQTNIRWAKYSLKSISLPNNLYFTKIKITDIFLLDKNVKDQNEINRVRMRQVEGGIKQYYLITTRKFEKKENVQFLRRIISFSQFHHMVNKAQNEIKILKRERFCFTYENQLMQVDLFESKQLGILRLTQNDATQMYKWPPWISVDKRIDDNPKYDSFSLAELKNP</sequence>